<evidence type="ECO:0000256" key="3">
    <source>
        <dbReference type="PROSITE-ProRule" id="PRU00023"/>
    </source>
</evidence>
<protein>
    <recommendedName>
        <fullName evidence="6">Ankyrin</fullName>
    </recommendedName>
</protein>
<dbReference type="Gene3D" id="1.25.40.20">
    <property type="entry name" value="Ankyrin repeat-containing domain"/>
    <property type="match status" value="1"/>
</dbReference>
<dbReference type="PANTHER" id="PTHR24201">
    <property type="entry name" value="ANK_REP_REGION DOMAIN-CONTAINING PROTEIN"/>
    <property type="match status" value="1"/>
</dbReference>
<keyword evidence="2 3" id="KW-0040">ANK repeat</keyword>
<accession>A0A8J4E9D3</accession>
<proteinExistence type="predicted"/>
<evidence type="ECO:0000313" key="5">
    <source>
        <dbReference type="Proteomes" id="UP000635606"/>
    </source>
</evidence>
<dbReference type="InterPro" id="IPR036770">
    <property type="entry name" value="Ankyrin_rpt-contain_sf"/>
</dbReference>
<evidence type="ECO:0000313" key="4">
    <source>
        <dbReference type="EMBL" id="GIJ67120.1"/>
    </source>
</evidence>
<sequence>MSERAPFLRHALPGWTVARRHAVPPAMVERATARRTAGDWRGACAEARFDVHVDLADIRDRHGADLAGRVEDDLLHLVPDLVRWHLPREHSGGLGRVLPNLPVTLARYDGGPALWVRTPVHLERPLRPQLRFGALDPALDAVRTERWDGARYLWDARATDGLRHRLGDQRRAGIDDRVAFHHRDGRPLTADALPTSAPGPDDPVALLEWVLLLLDAERFDEAWTAAGVASDLTDGETSWWVLRRRLVQLNATVPALAAAARHLLATDPPATWTGTGRASFALRPTTWHTTLVVTARDGHAGPELTGALVSRETADSATVLPRVTWQRFPDLDLLRTGRLARDGLHPLVRSALFPDEKDTGRFATGATTAAPATVPVRCRGTWHRVGWRDGHVDPHDHAPDETRREQTMRSLGGVVPRCFTVTETWRAPTATRLPRRLRELRRDGLAMIVNGDTDAFVRLLDAGVDPAGIRDRRRRTPLHLAAHLDSADLVRRLVAAGLDVNGGDAVGRTPLCSVLFDGGSAPLVRALLDAGADPARTDDLGCSALHLLRSPDAATILPWLLDAGLGLEHADEYGRTPLMAQVIAMAPPGTVRAMLNAGADPRASDEYSDLSIAELIDPNSYDDLDFLRVAAGDGND</sequence>
<dbReference type="Pfam" id="PF12796">
    <property type="entry name" value="Ank_2"/>
    <property type="match status" value="1"/>
</dbReference>
<feature type="repeat" description="ANK" evidence="3">
    <location>
        <begin position="473"/>
        <end position="505"/>
    </location>
</feature>
<dbReference type="PROSITE" id="PS50088">
    <property type="entry name" value="ANK_REPEAT"/>
    <property type="match status" value="2"/>
</dbReference>
<dbReference type="SUPFAM" id="SSF48403">
    <property type="entry name" value="Ankyrin repeat"/>
    <property type="match status" value="1"/>
</dbReference>
<dbReference type="EMBL" id="BOPH01000022">
    <property type="protein sequence ID" value="GIJ67120.1"/>
    <property type="molecule type" value="Genomic_DNA"/>
</dbReference>
<dbReference type="InterPro" id="IPR002110">
    <property type="entry name" value="Ankyrin_rpt"/>
</dbReference>
<reference evidence="4" key="1">
    <citation type="submission" date="2021-01" db="EMBL/GenBank/DDBJ databases">
        <title>Whole genome shotgun sequence of Virgisporangium ochraceum NBRC 16418.</title>
        <authorList>
            <person name="Komaki H."/>
            <person name="Tamura T."/>
        </authorList>
    </citation>
    <scope>NUCLEOTIDE SEQUENCE</scope>
    <source>
        <strain evidence="4">NBRC 16418</strain>
    </source>
</reference>
<keyword evidence="1" id="KW-0677">Repeat</keyword>
<dbReference type="Proteomes" id="UP000635606">
    <property type="component" value="Unassembled WGS sequence"/>
</dbReference>
<gene>
    <name evidence="4" type="ORF">Voc01_020370</name>
</gene>
<evidence type="ECO:0008006" key="6">
    <source>
        <dbReference type="Google" id="ProtNLM"/>
    </source>
</evidence>
<dbReference type="RefSeq" id="WP_203927071.1">
    <property type="nucleotide sequence ID" value="NZ_BOPH01000022.1"/>
</dbReference>
<evidence type="ECO:0000256" key="2">
    <source>
        <dbReference type="ARBA" id="ARBA00023043"/>
    </source>
</evidence>
<dbReference type="PROSITE" id="PS50297">
    <property type="entry name" value="ANK_REP_REGION"/>
    <property type="match status" value="1"/>
</dbReference>
<dbReference type="AlphaFoldDB" id="A0A8J4E9D3"/>
<evidence type="ECO:0000256" key="1">
    <source>
        <dbReference type="ARBA" id="ARBA00022737"/>
    </source>
</evidence>
<keyword evidence="5" id="KW-1185">Reference proteome</keyword>
<organism evidence="4 5">
    <name type="scientific">Virgisporangium ochraceum</name>
    <dbReference type="NCBI Taxonomy" id="65505"/>
    <lineage>
        <taxon>Bacteria</taxon>
        <taxon>Bacillati</taxon>
        <taxon>Actinomycetota</taxon>
        <taxon>Actinomycetes</taxon>
        <taxon>Micromonosporales</taxon>
        <taxon>Micromonosporaceae</taxon>
        <taxon>Virgisporangium</taxon>
    </lineage>
</organism>
<name>A0A8J4E9D3_9ACTN</name>
<feature type="repeat" description="ANK" evidence="3">
    <location>
        <begin position="506"/>
        <end position="539"/>
    </location>
</feature>
<dbReference type="InterPro" id="IPR050776">
    <property type="entry name" value="Ank_Repeat/CDKN_Inhibitor"/>
</dbReference>
<comment type="caution">
    <text evidence="4">The sequence shown here is derived from an EMBL/GenBank/DDBJ whole genome shotgun (WGS) entry which is preliminary data.</text>
</comment>
<dbReference type="SMART" id="SM00248">
    <property type="entry name" value="ANK"/>
    <property type="match status" value="3"/>
</dbReference>